<dbReference type="Gene3D" id="3.40.50.720">
    <property type="entry name" value="NAD(P)-binding Rossmann-like Domain"/>
    <property type="match status" value="1"/>
</dbReference>
<evidence type="ECO:0000313" key="3">
    <source>
        <dbReference type="EMBL" id="SVB81929.1"/>
    </source>
</evidence>
<organism evidence="3">
    <name type="scientific">marine metagenome</name>
    <dbReference type="NCBI Taxonomy" id="408172"/>
    <lineage>
        <taxon>unclassified sequences</taxon>
        <taxon>metagenomes</taxon>
        <taxon>ecological metagenomes</taxon>
    </lineage>
</organism>
<dbReference type="PANTHER" id="PTHR11133">
    <property type="entry name" value="SACCHAROPINE DEHYDROGENASE"/>
    <property type="match status" value="1"/>
</dbReference>
<dbReference type="PANTHER" id="PTHR11133:SF22">
    <property type="entry name" value="ALPHA-AMINOADIPIC SEMIALDEHYDE SYNTHASE, MITOCHONDRIAL"/>
    <property type="match status" value="1"/>
</dbReference>
<protein>
    <recommendedName>
        <fullName evidence="2">Alanine dehydrogenase/pyridine nucleotide transhydrogenase N-terminal domain-containing protein</fullName>
    </recommendedName>
</protein>
<dbReference type="GO" id="GO:0016491">
    <property type="term" value="F:oxidoreductase activity"/>
    <property type="evidence" value="ECO:0007669"/>
    <property type="project" value="UniProtKB-KW"/>
</dbReference>
<dbReference type="InterPro" id="IPR007886">
    <property type="entry name" value="AlaDH/PNT_N"/>
</dbReference>
<dbReference type="SMART" id="SM01003">
    <property type="entry name" value="AlaDh_PNT_N"/>
    <property type="match status" value="1"/>
</dbReference>
<dbReference type="SUPFAM" id="SSF52283">
    <property type="entry name" value="Formate/glycerate dehydrogenase catalytic domain-like"/>
    <property type="match status" value="1"/>
</dbReference>
<accession>A0A382H411</accession>
<reference evidence="3" key="1">
    <citation type="submission" date="2018-05" db="EMBL/GenBank/DDBJ databases">
        <authorList>
            <person name="Lanie J.A."/>
            <person name="Ng W.-L."/>
            <person name="Kazmierczak K.M."/>
            <person name="Andrzejewski T.M."/>
            <person name="Davidsen T.M."/>
            <person name="Wayne K.J."/>
            <person name="Tettelin H."/>
            <person name="Glass J.I."/>
            <person name="Rusch D."/>
            <person name="Podicherti R."/>
            <person name="Tsui H.-C.T."/>
            <person name="Winkler M.E."/>
        </authorList>
    </citation>
    <scope>NUCLEOTIDE SEQUENCE</scope>
</reference>
<keyword evidence="1" id="KW-0560">Oxidoreductase</keyword>
<name>A0A382H411_9ZZZZ</name>
<dbReference type="AlphaFoldDB" id="A0A382H411"/>
<proteinExistence type="predicted"/>
<feature type="non-terminal residue" evidence="3">
    <location>
        <position position="246"/>
    </location>
</feature>
<feature type="domain" description="Alanine dehydrogenase/pyridine nucleotide transhydrogenase N-terminal" evidence="2">
    <location>
        <begin position="2"/>
        <end position="145"/>
    </location>
</feature>
<gene>
    <name evidence="3" type="ORF">METZ01_LOCUS234783</name>
</gene>
<dbReference type="Pfam" id="PF05222">
    <property type="entry name" value="AlaDh_PNT_N"/>
    <property type="match status" value="1"/>
</dbReference>
<sequence length="246" mass="28139">MGIIRESRIDESRTPLVPKHIERLKGSYDNINVFVQPSTKRCFQDEEYVKAGAIIIEDLSQCHLILGVKEIDTDILIENQSYLFFSHTSKIQSDNSAAAQGTPGMDKKELLKKILDKKITLIDYENIRNQNGSRYLGFGRFAGIVGCYNSLGLYEDFVNHKNLPRAYNLNNYSLLKDQIQNKKFSKMKILVTGDGRVARGVLELLQYTNILQISKKEFLCTDFDESVFCNLQTADYVLSDIEDQFN</sequence>
<evidence type="ECO:0000256" key="1">
    <source>
        <dbReference type="ARBA" id="ARBA00023002"/>
    </source>
</evidence>
<dbReference type="EMBL" id="UINC01059006">
    <property type="protein sequence ID" value="SVB81929.1"/>
    <property type="molecule type" value="Genomic_DNA"/>
</dbReference>
<dbReference type="InterPro" id="IPR051168">
    <property type="entry name" value="AASS"/>
</dbReference>
<evidence type="ECO:0000259" key="2">
    <source>
        <dbReference type="SMART" id="SM01003"/>
    </source>
</evidence>